<dbReference type="Proteomes" id="UP000580250">
    <property type="component" value="Unassembled WGS sequence"/>
</dbReference>
<evidence type="ECO:0000313" key="1">
    <source>
        <dbReference type="EMBL" id="CAD2203736.1"/>
    </source>
</evidence>
<protein>
    <submittedName>
        <fullName evidence="1">Uncharacterized protein</fullName>
    </submittedName>
</protein>
<organism evidence="1 2">
    <name type="scientific">Meloidogyne enterolobii</name>
    <name type="common">Root-knot nematode worm</name>
    <name type="synonym">Meloidogyne mayaguensis</name>
    <dbReference type="NCBI Taxonomy" id="390850"/>
    <lineage>
        <taxon>Eukaryota</taxon>
        <taxon>Metazoa</taxon>
        <taxon>Ecdysozoa</taxon>
        <taxon>Nematoda</taxon>
        <taxon>Chromadorea</taxon>
        <taxon>Rhabditida</taxon>
        <taxon>Tylenchina</taxon>
        <taxon>Tylenchomorpha</taxon>
        <taxon>Tylenchoidea</taxon>
        <taxon>Meloidogynidae</taxon>
        <taxon>Meloidogyninae</taxon>
        <taxon>Meloidogyne</taxon>
    </lineage>
</organism>
<comment type="caution">
    <text evidence="1">The sequence shown here is derived from an EMBL/GenBank/DDBJ whole genome shotgun (WGS) entry which is preliminary data.</text>
</comment>
<sequence>MGKANLIRAIVDEVEVDAVVEEEIVELVQAIEVRNIIIKICIFNAGIDKIEGMR</sequence>
<dbReference type="AlphaFoldDB" id="A0A6V7XWP3"/>
<gene>
    <name evidence="1" type="ORF">MENT_LOCUS57434</name>
</gene>
<accession>A0A6V7XWP3</accession>
<reference evidence="1 2" key="1">
    <citation type="submission" date="2020-08" db="EMBL/GenBank/DDBJ databases">
        <authorList>
            <person name="Koutsovoulos G."/>
            <person name="Danchin GJ E."/>
        </authorList>
    </citation>
    <scope>NUCLEOTIDE SEQUENCE [LARGE SCALE GENOMIC DNA]</scope>
</reference>
<name>A0A6V7XWP3_MELEN</name>
<dbReference type="EMBL" id="CAJEWN010002448">
    <property type="protein sequence ID" value="CAD2203736.1"/>
    <property type="molecule type" value="Genomic_DNA"/>
</dbReference>
<evidence type="ECO:0000313" key="2">
    <source>
        <dbReference type="Proteomes" id="UP000580250"/>
    </source>
</evidence>
<proteinExistence type="predicted"/>